<dbReference type="EMBL" id="JACGWW010000003">
    <property type="protein sequence ID" value="MBA8814048.1"/>
    <property type="molecule type" value="Genomic_DNA"/>
</dbReference>
<dbReference type="Pfam" id="PF19040">
    <property type="entry name" value="SGNH"/>
    <property type="match status" value="1"/>
</dbReference>
<dbReference type="PANTHER" id="PTHR23028">
    <property type="entry name" value="ACETYLTRANSFERASE"/>
    <property type="match status" value="1"/>
</dbReference>
<feature type="region of interest" description="Disordered" evidence="1">
    <location>
        <begin position="419"/>
        <end position="461"/>
    </location>
</feature>
<reference evidence="6 8" key="2">
    <citation type="submission" date="2020-07" db="EMBL/GenBank/DDBJ databases">
        <title>Sequencing the genomes of 1000 actinobacteria strains.</title>
        <authorList>
            <person name="Klenk H.-P."/>
        </authorList>
    </citation>
    <scope>NUCLEOTIDE SEQUENCE [LARGE SCALE GENOMIC DNA]</scope>
    <source>
        <strain evidence="6 8">DSM 10309</strain>
    </source>
</reference>
<dbReference type="InterPro" id="IPR043968">
    <property type="entry name" value="SGNH"/>
</dbReference>
<organism evidence="6 8">
    <name type="scientific">Frigoribacterium faeni</name>
    <dbReference type="NCBI Taxonomy" id="145483"/>
    <lineage>
        <taxon>Bacteria</taxon>
        <taxon>Bacillati</taxon>
        <taxon>Actinomycetota</taxon>
        <taxon>Actinomycetes</taxon>
        <taxon>Micrococcales</taxon>
        <taxon>Microbacteriaceae</taxon>
        <taxon>Frigoribacterium</taxon>
    </lineage>
</organism>
<dbReference type="Proteomes" id="UP000321154">
    <property type="component" value="Unassembled WGS sequence"/>
</dbReference>
<dbReference type="AlphaFoldDB" id="A0A7W3PJH4"/>
<keyword evidence="2" id="KW-1133">Transmembrane helix</keyword>
<feature type="domain" description="SGNH" evidence="4">
    <location>
        <begin position="508"/>
        <end position="725"/>
    </location>
</feature>
<feature type="transmembrane region" description="Helical" evidence="2">
    <location>
        <begin position="250"/>
        <end position="270"/>
    </location>
</feature>
<feature type="domain" description="Acyltransferase 3" evidence="3">
    <location>
        <begin position="29"/>
        <end position="349"/>
    </location>
</feature>
<feature type="transmembrane region" description="Helical" evidence="2">
    <location>
        <begin position="166"/>
        <end position="182"/>
    </location>
</feature>
<dbReference type="PANTHER" id="PTHR23028:SF53">
    <property type="entry name" value="ACYL_TRANSF_3 DOMAIN-CONTAINING PROTEIN"/>
    <property type="match status" value="1"/>
</dbReference>
<dbReference type="EMBL" id="BJUV01000007">
    <property type="protein sequence ID" value="GEK82640.1"/>
    <property type="molecule type" value="Genomic_DNA"/>
</dbReference>
<keyword evidence="2" id="KW-0472">Membrane</keyword>
<keyword evidence="5" id="KW-0012">Acyltransferase</keyword>
<reference evidence="5 7" key="1">
    <citation type="submission" date="2019-07" db="EMBL/GenBank/DDBJ databases">
        <title>Whole genome shotgun sequence of Frigoribacterium faeni NBRC 103066.</title>
        <authorList>
            <person name="Hosoyama A."/>
            <person name="Uohara A."/>
            <person name="Ohji S."/>
            <person name="Ichikawa N."/>
        </authorList>
    </citation>
    <scope>NUCLEOTIDE SEQUENCE [LARGE SCALE GENOMIC DNA]</scope>
    <source>
        <strain evidence="5 7">NBRC 103066</strain>
    </source>
</reference>
<feature type="region of interest" description="Disordered" evidence="1">
    <location>
        <begin position="1"/>
        <end position="24"/>
    </location>
</feature>
<dbReference type="GO" id="GO:0009103">
    <property type="term" value="P:lipopolysaccharide biosynthetic process"/>
    <property type="evidence" value="ECO:0007669"/>
    <property type="project" value="TreeGrafter"/>
</dbReference>
<proteinExistence type="predicted"/>
<dbReference type="Proteomes" id="UP000522688">
    <property type="component" value="Unassembled WGS sequence"/>
</dbReference>
<sequence>MSQQSRAPGAPRPPGARGAKPASAGKRLDIQGLRAVAVVAVVVEHVSGWPRGGFVGVDVFFVISGFLITGLLLREHERTGRISMRRFYLRRVKRLMPSAAVVFVVTLGAVAALLSTTRLVSSAVDAGWSAVFLANWHEAARGVDYFAADGPVSPFRHFWSLSVEEQFYLVWPMLVLAAAVLAGRRLRGALGVVLAAVCAGSFLWAVVQSADAPVVAYYSTFTRTWELGAGALLAVTVGLWRSVPPALGTALGWIGTAVIVASVLMIDQSWGFPGPWAAVPVVATVAVIAGGSVPGARRPWPLTNPVAAYLGDISYSLYLWHWPALVVIRAVAPEATAAVYVAALSTAIVGHHLIEKPAMAASWDLRARLRRRDRPRTPGRHREQRIAAVGALAVVTMAVIALAADNVKPIAAPPVITAGTGGSVGGSTGDGSGGAGGDDGAGDGAAGGDDGAGGATGGELGPLRTALREQTIAALGATTWPDLDPPIDGVIPGGANLPCGDVVTVAPAERCTFGAADAATTMVLVGDSTAAHQLDSFVALTERSDGELRVVSRAGFACSFVDLAWDTEDTEACADHRAETLRLIESLEPDLVVVQNTYEPMPLAGEGRDATVAEFADGLGRYLDRIDPHVGRVVHLSPPPPGASMRECYRPGGSPVDCLTRVGGPWRERAAAIGALAADRGQPWVDAREFTCVDDVCPAFIGDDVVKIDYVHYSGAFAVAMAPALGERLAVDGVLSGDPDSDGAADGDSQ</sequence>
<evidence type="ECO:0000313" key="5">
    <source>
        <dbReference type="EMBL" id="GEK82640.1"/>
    </source>
</evidence>
<feature type="transmembrane region" description="Helical" evidence="2">
    <location>
        <begin position="53"/>
        <end position="73"/>
    </location>
</feature>
<comment type="caution">
    <text evidence="6">The sequence shown here is derived from an EMBL/GenBank/DDBJ whole genome shotgun (WGS) entry which is preliminary data.</text>
</comment>
<feature type="transmembrane region" description="Helical" evidence="2">
    <location>
        <begin position="189"/>
        <end position="207"/>
    </location>
</feature>
<evidence type="ECO:0000313" key="8">
    <source>
        <dbReference type="Proteomes" id="UP000522688"/>
    </source>
</evidence>
<accession>A0A7W3PJH4</accession>
<feature type="transmembrane region" description="Helical" evidence="2">
    <location>
        <begin position="227"/>
        <end position="243"/>
    </location>
</feature>
<protein>
    <submittedName>
        <fullName evidence="5">Acyltransferase</fullName>
    </submittedName>
    <submittedName>
        <fullName evidence="6">Peptidoglycan/LPS O-acetylase OafA/YrhL</fullName>
    </submittedName>
</protein>
<dbReference type="RefSeq" id="WP_167627286.1">
    <property type="nucleotide sequence ID" value="NZ_BAAAHR010000006.1"/>
</dbReference>
<evidence type="ECO:0000256" key="1">
    <source>
        <dbReference type="SAM" id="MobiDB-lite"/>
    </source>
</evidence>
<evidence type="ECO:0000256" key="2">
    <source>
        <dbReference type="SAM" id="Phobius"/>
    </source>
</evidence>
<keyword evidence="2" id="KW-0812">Transmembrane</keyword>
<dbReference type="GO" id="GO:0016747">
    <property type="term" value="F:acyltransferase activity, transferring groups other than amino-acyl groups"/>
    <property type="evidence" value="ECO:0007669"/>
    <property type="project" value="InterPro"/>
</dbReference>
<name>A0A7W3PJH4_9MICO</name>
<evidence type="ECO:0000259" key="4">
    <source>
        <dbReference type="Pfam" id="PF19040"/>
    </source>
</evidence>
<evidence type="ECO:0000259" key="3">
    <source>
        <dbReference type="Pfam" id="PF01757"/>
    </source>
</evidence>
<feature type="transmembrane region" description="Helical" evidence="2">
    <location>
        <begin position="386"/>
        <end position="404"/>
    </location>
</feature>
<keyword evidence="5" id="KW-0808">Transferase</keyword>
<dbReference type="GO" id="GO:0016020">
    <property type="term" value="C:membrane"/>
    <property type="evidence" value="ECO:0007669"/>
    <property type="project" value="TreeGrafter"/>
</dbReference>
<keyword evidence="7" id="KW-1185">Reference proteome</keyword>
<feature type="transmembrane region" description="Helical" evidence="2">
    <location>
        <begin position="94"/>
        <end position="114"/>
    </location>
</feature>
<dbReference type="SUPFAM" id="SSF52266">
    <property type="entry name" value="SGNH hydrolase"/>
    <property type="match status" value="1"/>
</dbReference>
<dbReference type="Pfam" id="PF01757">
    <property type="entry name" value="Acyl_transf_3"/>
    <property type="match status" value="1"/>
</dbReference>
<evidence type="ECO:0000313" key="6">
    <source>
        <dbReference type="EMBL" id="MBA8814048.1"/>
    </source>
</evidence>
<dbReference type="InterPro" id="IPR002656">
    <property type="entry name" value="Acyl_transf_3_dom"/>
</dbReference>
<feature type="compositionally biased region" description="Gly residues" evidence="1">
    <location>
        <begin position="419"/>
        <end position="460"/>
    </location>
</feature>
<dbReference type="InterPro" id="IPR050879">
    <property type="entry name" value="Acyltransferase_3"/>
</dbReference>
<feature type="transmembrane region" description="Helical" evidence="2">
    <location>
        <begin position="276"/>
        <end position="296"/>
    </location>
</feature>
<gene>
    <name evidence="6" type="ORF">FB463_002314</name>
    <name evidence="5" type="ORF">FFA01_09490</name>
</gene>
<evidence type="ECO:0000313" key="7">
    <source>
        <dbReference type="Proteomes" id="UP000321154"/>
    </source>
</evidence>